<dbReference type="SUPFAM" id="SSF54593">
    <property type="entry name" value="Glyoxalase/Bleomycin resistance protein/Dihydroxybiphenyl dioxygenase"/>
    <property type="match status" value="2"/>
</dbReference>
<dbReference type="EMBL" id="BOPG01000072">
    <property type="protein sequence ID" value="GIJ61953.1"/>
    <property type="molecule type" value="Genomic_DNA"/>
</dbReference>
<dbReference type="Gene3D" id="3.10.180.10">
    <property type="entry name" value="2,3-Dihydroxybiphenyl 1,2-Dioxygenase, domain 1"/>
    <property type="match status" value="2"/>
</dbReference>
<protein>
    <recommendedName>
        <fullName evidence="1">Glyoxalase-like domain-containing protein</fullName>
    </recommendedName>
</protein>
<evidence type="ECO:0000313" key="3">
    <source>
        <dbReference type="Proteomes" id="UP000612585"/>
    </source>
</evidence>
<gene>
    <name evidence="2" type="ORF">Vau01_094690</name>
</gene>
<dbReference type="CDD" id="cd06587">
    <property type="entry name" value="VOC"/>
    <property type="match status" value="1"/>
</dbReference>
<evidence type="ECO:0000259" key="1">
    <source>
        <dbReference type="Pfam" id="PF18029"/>
    </source>
</evidence>
<sequence>MIAASGADQRGRRRMRPLWSVVVAIATFKDLVLDAGSGAGDAVALATFWRKVLGGRLVDLGDGSARVDTGAGIPIWVDPVPEKRGKGTRVHLDVRLPARDPKPLVAAGATLLRKPGGDIKWWVLADPEGNEFCAFPPRRGVPTPLKRRALAAVSELVVGAKDAPAQAIWWASVLGGTARSSGDGGAHVAGAAGLPWDHLVFDKLPWRKRAKNRMHWDVTLTDPTPEKLVVAGATVLREPGDGVSWWIMADLEGNEFCAFAPK</sequence>
<dbReference type="AlphaFoldDB" id="A0A8J3ZFQ2"/>
<dbReference type="InterPro" id="IPR029068">
    <property type="entry name" value="Glyas_Bleomycin-R_OHBP_Dase"/>
</dbReference>
<feature type="domain" description="Glyoxalase-like" evidence="1">
    <location>
        <begin position="32"/>
        <end position="134"/>
    </location>
</feature>
<dbReference type="PANTHER" id="PTHR35908">
    <property type="entry name" value="HYPOTHETICAL FUSION PROTEIN"/>
    <property type="match status" value="1"/>
</dbReference>
<dbReference type="Proteomes" id="UP000612585">
    <property type="component" value="Unassembled WGS sequence"/>
</dbReference>
<comment type="caution">
    <text evidence="2">The sequence shown here is derived from an EMBL/GenBank/DDBJ whole genome shotgun (WGS) entry which is preliminary data.</text>
</comment>
<accession>A0A8J3ZFQ2</accession>
<dbReference type="InterPro" id="IPR041581">
    <property type="entry name" value="Glyoxalase_6"/>
</dbReference>
<dbReference type="Pfam" id="PF18029">
    <property type="entry name" value="Glyoxalase_6"/>
    <property type="match status" value="2"/>
</dbReference>
<organism evidence="2 3">
    <name type="scientific">Virgisporangium aurantiacum</name>
    <dbReference type="NCBI Taxonomy" id="175570"/>
    <lineage>
        <taxon>Bacteria</taxon>
        <taxon>Bacillati</taxon>
        <taxon>Actinomycetota</taxon>
        <taxon>Actinomycetes</taxon>
        <taxon>Micromonosporales</taxon>
        <taxon>Micromonosporaceae</taxon>
        <taxon>Virgisporangium</taxon>
    </lineage>
</organism>
<name>A0A8J3ZFQ2_9ACTN</name>
<dbReference type="PANTHER" id="PTHR35908:SF1">
    <property type="entry name" value="CONSERVED PROTEIN"/>
    <property type="match status" value="1"/>
</dbReference>
<feature type="domain" description="Glyoxalase-like" evidence="1">
    <location>
        <begin position="156"/>
        <end position="258"/>
    </location>
</feature>
<keyword evidence="3" id="KW-1185">Reference proteome</keyword>
<evidence type="ECO:0000313" key="2">
    <source>
        <dbReference type="EMBL" id="GIJ61953.1"/>
    </source>
</evidence>
<reference evidence="2" key="1">
    <citation type="submission" date="2021-01" db="EMBL/GenBank/DDBJ databases">
        <title>Whole genome shotgun sequence of Virgisporangium aurantiacum NBRC 16421.</title>
        <authorList>
            <person name="Komaki H."/>
            <person name="Tamura T."/>
        </authorList>
    </citation>
    <scope>NUCLEOTIDE SEQUENCE</scope>
    <source>
        <strain evidence="2">NBRC 16421</strain>
    </source>
</reference>
<dbReference type="RefSeq" id="WP_204007256.1">
    <property type="nucleotide sequence ID" value="NZ_BOPG01000072.1"/>
</dbReference>
<proteinExistence type="predicted"/>